<keyword evidence="2" id="KW-1185">Reference proteome</keyword>
<organism evidence="1 2">
    <name type="scientific">Ceratodon purpureus</name>
    <name type="common">Fire moss</name>
    <name type="synonym">Dicranum purpureum</name>
    <dbReference type="NCBI Taxonomy" id="3225"/>
    <lineage>
        <taxon>Eukaryota</taxon>
        <taxon>Viridiplantae</taxon>
        <taxon>Streptophyta</taxon>
        <taxon>Embryophyta</taxon>
        <taxon>Bryophyta</taxon>
        <taxon>Bryophytina</taxon>
        <taxon>Bryopsida</taxon>
        <taxon>Dicranidae</taxon>
        <taxon>Pseudoditrichales</taxon>
        <taxon>Ditrichaceae</taxon>
        <taxon>Ceratodon</taxon>
    </lineage>
</organism>
<sequence>MRVLKDLVKRCLSIFYGVRSYQHGLLSVVHDISLIIGTSAILQKTMLMEASSCAGRFFRVRLDSCPSSFLSAIFSALCANILSTRVTLVNLPSEMISPTEDSRETAHTLRCSVKVYDSFNQPADYHV</sequence>
<protein>
    <submittedName>
        <fullName evidence="1">Uncharacterized protein</fullName>
    </submittedName>
</protein>
<gene>
    <name evidence="1" type="ORF">KC19_8G169600</name>
</gene>
<dbReference type="Proteomes" id="UP000822688">
    <property type="component" value="Chromosome 8"/>
</dbReference>
<evidence type="ECO:0000313" key="1">
    <source>
        <dbReference type="EMBL" id="KAG0565165.1"/>
    </source>
</evidence>
<name>A0A8T0H351_CERPU</name>
<reference evidence="1" key="1">
    <citation type="submission" date="2020-06" db="EMBL/GenBank/DDBJ databases">
        <title>WGS assembly of Ceratodon purpureus strain R40.</title>
        <authorList>
            <person name="Carey S.B."/>
            <person name="Jenkins J."/>
            <person name="Shu S."/>
            <person name="Lovell J.T."/>
            <person name="Sreedasyam A."/>
            <person name="Maumus F."/>
            <person name="Tiley G.P."/>
            <person name="Fernandez-Pozo N."/>
            <person name="Barry K."/>
            <person name="Chen C."/>
            <person name="Wang M."/>
            <person name="Lipzen A."/>
            <person name="Daum C."/>
            <person name="Saski C.A."/>
            <person name="Payton A.C."/>
            <person name="Mcbreen J.C."/>
            <person name="Conrad R.E."/>
            <person name="Kollar L.M."/>
            <person name="Olsson S."/>
            <person name="Huttunen S."/>
            <person name="Landis J.B."/>
            <person name="Wickett N.J."/>
            <person name="Johnson M.G."/>
            <person name="Rensing S.A."/>
            <person name="Grimwood J."/>
            <person name="Schmutz J."/>
            <person name="Mcdaniel S.F."/>
        </authorList>
    </citation>
    <scope>NUCLEOTIDE SEQUENCE</scope>
    <source>
        <strain evidence="1">R40</strain>
    </source>
</reference>
<evidence type="ECO:0000313" key="2">
    <source>
        <dbReference type="Proteomes" id="UP000822688"/>
    </source>
</evidence>
<proteinExistence type="predicted"/>
<comment type="caution">
    <text evidence="1">The sequence shown here is derived from an EMBL/GenBank/DDBJ whole genome shotgun (WGS) entry which is preliminary data.</text>
</comment>
<dbReference type="AlphaFoldDB" id="A0A8T0H351"/>
<dbReference type="EMBL" id="CM026429">
    <property type="protein sequence ID" value="KAG0565165.1"/>
    <property type="molecule type" value="Genomic_DNA"/>
</dbReference>
<accession>A0A8T0H351</accession>